<accession>A0A0J7K810</accession>
<gene>
    <name evidence="2" type="ORF">RF55_14503</name>
</gene>
<organism evidence="2 3">
    <name type="scientific">Lasius niger</name>
    <name type="common">Black garden ant</name>
    <dbReference type="NCBI Taxonomy" id="67767"/>
    <lineage>
        <taxon>Eukaryota</taxon>
        <taxon>Metazoa</taxon>
        <taxon>Ecdysozoa</taxon>
        <taxon>Arthropoda</taxon>
        <taxon>Hexapoda</taxon>
        <taxon>Insecta</taxon>
        <taxon>Pterygota</taxon>
        <taxon>Neoptera</taxon>
        <taxon>Endopterygota</taxon>
        <taxon>Hymenoptera</taxon>
        <taxon>Apocrita</taxon>
        <taxon>Aculeata</taxon>
        <taxon>Formicoidea</taxon>
        <taxon>Formicidae</taxon>
        <taxon>Formicinae</taxon>
        <taxon>Lasius</taxon>
        <taxon>Lasius</taxon>
    </lineage>
</organism>
<keyword evidence="3" id="KW-1185">Reference proteome</keyword>
<dbReference type="EMBL" id="LBMM01011998">
    <property type="protein sequence ID" value="KMQ86497.1"/>
    <property type="molecule type" value="Genomic_DNA"/>
</dbReference>
<comment type="caution">
    <text evidence="2">The sequence shown here is derived from an EMBL/GenBank/DDBJ whole genome shotgun (WGS) entry which is preliminary data.</text>
</comment>
<dbReference type="AlphaFoldDB" id="A0A0J7K810"/>
<sequence>MPKANRNALQNATRRSRRIADRQVNNAAAAVAELQNLMAAPVAAAAPAPDAPVEVAAPVAAAAPAPDAPVEIAAPVAAAAPAPDAPVEVAAPVAAVAPVPDAPVEVAAPVAAAAPNAMTLEDITRLITDNRNQLIAEVRAMEKRASASGGPNEEK</sequence>
<evidence type="ECO:0000313" key="2">
    <source>
        <dbReference type="EMBL" id="KMQ86497.1"/>
    </source>
</evidence>
<feature type="region of interest" description="Disordered" evidence="1">
    <location>
        <begin position="1"/>
        <end position="21"/>
    </location>
</feature>
<protein>
    <submittedName>
        <fullName evidence="2">Uncharacterized protein</fullName>
    </submittedName>
</protein>
<reference evidence="2 3" key="1">
    <citation type="submission" date="2015-04" db="EMBL/GenBank/DDBJ databases">
        <title>Lasius niger genome sequencing.</title>
        <authorList>
            <person name="Konorov E.A."/>
            <person name="Nikitin M.A."/>
            <person name="Kirill M.V."/>
            <person name="Chang P."/>
        </authorList>
    </citation>
    <scope>NUCLEOTIDE SEQUENCE [LARGE SCALE GENOMIC DNA]</scope>
    <source>
        <tissue evidence="2">Whole</tissue>
    </source>
</reference>
<evidence type="ECO:0000313" key="3">
    <source>
        <dbReference type="Proteomes" id="UP000036403"/>
    </source>
</evidence>
<name>A0A0J7K810_LASNI</name>
<dbReference type="PaxDb" id="67767-A0A0J7K810"/>
<evidence type="ECO:0000256" key="1">
    <source>
        <dbReference type="SAM" id="MobiDB-lite"/>
    </source>
</evidence>
<dbReference type="Proteomes" id="UP000036403">
    <property type="component" value="Unassembled WGS sequence"/>
</dbReference>
<proteinExistence type="predicted"/>